<keyword evidence="3" id="KW-1185">Reference proteome</keyword>
<dbReference type="PANTHER" id="PTHR30305:SF3">
    <property type="entry name" value="PROTEIN YJDM"/>
    <property type="match status" value="1"/>
</dbReference>
<dbReference type="InterPro" id="IPR013988">
    <property type="entry name" value="YjdM_C"/>
</dbReference>
<name>A0A1I2R4W6_9GAMM</name>
<dbReference type="STRING" id="1045558.SAMN05216175_105244"/>
<dbReference type="PANTHER" id="PTHR30305">
    <property type="entry name" value="PROTEIN YJDM-RELATED"/>
    <property type="match status" value="1"/>
</dbReference>
<dbReference type="EMBL" id="FOOU01000005">
    <property type="protein sequence ID" value="SFG33637.1"/>
    <property type="molecule type" value="Genomic_DNA"/>
</dbReference>
<sequence>MTIEQTLIQRCDSKCELCSATENLSIFEVLPSDSTADQSVMICDTCSSQLNDPESINVNHWRCLNDSMWSQVPAVQVMAWRQLSQLSSMGEIWAQDLLDMLYLDEETKAWAEAGSGSDDEYPPAKDSNGAVLNAGDTVTLIKDLDVKGAGFTAKRGTAVRGISLTSNPDQIEGRVNGTRIVLLTKFLKKQN</sequence>
<dbReference type="Gene3D" id="2.30.30.40">
    <property type="entry name" value="SH3 Domains"/>
    <property type="match status" value="1"/>
</dbReference>
<protein>
    <submittedName>
        <fullName evidence="2">Phosphonoacetate hydrolase</fullName>
    </submittedName>
</protein>
<evidence type="ECO:0000313" key="2">
    <source>
        <dbReference type="EMBL" id="SFG33637.1"/>
    </source>
</evidence>
<dbReference type="SMART" id="SM00782">
    <property type="entry name" value="PhnA_Zn_Ribbon"/>
    <property type="match status" value="1"/>
</dbReference>
<dbReference type="Pfam" id="PF03831">
    <property type="entry name" value="YjdM"/>
    <property type="match status" value="1"/>
</dbReference>
<evidence type="ECO:0000313" key="3">
    <source>
        <dbReference type="Proteomes" id="UP000198623"/>
    </source>
</evidence>
<organism evidence="2 3">
    <name type="scientific">Neptunomonas qingdaonensis</name>
    <dbReference type="NCBI Taxonomy" id="1045558"/>
    <lineage>
        <taxon>Bacteria</taxon>
        <taxon>Pseudomonadati</taxon>
        <taxon>Pseudomonadota</taxon>
        <taxon>Gammaproteobacteria</taxon>
        <taxon>Oceanospirillales</taxon>
        <taxon>Oceanospirillaceae</taxon>
        <taxon>Neptunomonas</taxon>
    </lineage>
</organism>
<accession>A0A1I2R4W6</accession>
<dbReference type="AlphaFoldDB" id="A0A1I2R4W6"/>
<dbReference type="RefSeq" id="WP_090727421.1">
    <property type="nucleotide sequence ID" value="NZ_FOOU01000005.1"/>
</dbReference>
<keyword evidence="2" id="KW-0378">Hydrolase</keyword>
<dbReference type="InterPro" id="IPR013991">
    <property type="entry name" value="PhnaA_N_proteobac"/>
</dbReference>
<dbReference type="Proteomes" id="UP000198623">
    <property type="component" value="Unassembled WGS sequence"/>
</dbReference>
<dbReference type="SUPFAM" id="SSF82057">
    <property type="entry name" value="Prokaryotic SH3-related domain"/>
    <property type="match status" value="1"/>
</dbReference>
<reference evidence="3" key="1">
    <citation type="submission" date="2016-10" db="EMBL/GenBank/DDBJ databases">
        <authorList>
            <person name="Varghese N."/>
            <person name="Submissions S."/>
        </authorList>
    </citation>
    <scope>NUCLEOTIDE SEQUENCE [LARGE SCALE GENOMIC DNA]</scope>
    <source>
        <strain evidence="3">CGMCC 1.10971</strain>
    </source>
</reference>
<dbReference type="GO" id="GO:0016787">
    <property type="term" value="F:hydrolase activity"/>
    <property type="evidence" value="ECO:0007669"/>
    <property type="project" value="UniProtKB-KW"/>
</dbReference>
<gene>
    <name evidence="2" type="ORF">SAMN05216175_105244</name>
</gene>
<dbReference type="OrthoDB" id="9810131at2"/>
<proteinExistence type="predicted"/>
<feature type="domain" description="PhnA protein N-terminal proteobacterial" evidence="1">
    <location>
        <begin position="6"/>
        <end position="51"/>
    </location>
</feature>
<evidence type="ECO:0000259" key="1">
    <source>
        <dbReference type="SMART" id="SM00782"/>
    </source>
</evidence>